<name>A0ABD2PS22_9PLAT</name>
<protein>
    <submittedName>
        <fullName evidence="2">Uncharacterized protein</fullName>
    </submittedName>
</protein>
<dbReference type="Proteomes" id="UP001626550">
    <property type="component" value="Unassembled WGS sequence"/>
</dbReference>
<gene>
    <name evidence="2" type="ORF">Ciccas_011162</name>
</gene>
<organism evidence="2 3">
    <name type="scientific">Cichlidogyrus casuarinus</name>
    <dbReference type="NCBI Taxonomy" id="1844966"/>
    <lineage>
        <taxon>Eukaryota</taxon>
        <taxon>Metazoa</taxon>
        <taxon>Spiralia</taxon>
        <taxon>Lophotrochozoa</taxon>
        <taxon>Platyhelminthes</taxon>
        <taxon>Monogenea</taxon>
        <taxon>Monopisthocotylea</taxon>
        <taxon>Dactylogyridea</taxon>
        <taxon>Ancyrocephalidae</taxon>
        <taxon>Cichlidogyrus</taxon>
    </lineage>
</organism>
<dbReference type="AlphaFoldDB" id="A0ABD2PS22"/>
<accession>A0ABD2PS22</accession>
<feature type="region of interest" description="Disordered" evidence="1">
    <location>
        <begin position="247"/>
        <end position="282"/>
    </location>
</feature>
<keyword evidence="3" id="KW-1185">Reference proteome</keyword>
<evidence type="ECO:0000313" key="2">
    <source>
        <dbReference type="EMBL" id="KAL3310274.1"/>
    </source>
</evidence>
<comment type="caution">
    <text evidence="2">The sequence shown here is derived from an EMBL/GenBank/DDBJ whole genome shotgun (WGS) entry which is preliminary data.</text>
</comment>
<proteinExistence type="predicted"/>
<sequence>MHWTCQLMTCKQREKKEESAVKEECVTLQFLASLHRIRVIECIPSSNSLFHWNCRFNDDQFWLERAGLATNYAWYQILSSKFPWIPFRKSICCRAMRRRLLDTRAGLHVQVTNAMQLEHCFFIGRSKQLSKPQTVINLISTAAISHRLHEALLLKLEHFSQFISYNIARLDPLAKLCDQLSTLDEQVVFNILHSCRFLRAEEEEEVDDKLKRMFKKRENSSRSKTSANKVHKWLDMNKDDWFLKPDEISAQAETPKDDDLVDKTYAERNGPSADNALNDTDS</sequence>
<feature type="compositionally biased region" description="Basic and acidic residues" evidence="1">
    <location>
        <begin position="254"/>
        <end position="266"/>
    </location>
</feature>
<dbReference type="EMBL" id="JBJKFK010003095">
    <property type="protein sequence ID" value="KAL3310274.1"/>
    <property type="molecule type" value="Genomic_DNA"/>
</dbReference>
<evidence type="ECO:0000313" key="3">
    <source>
        <dbReference type="Proteomes" id="UP001626550"/>
    </source>
</evidence>
<reference evidence="2 3" key="1">
    <citation type="submission" date="2024-11" db="EMBL/GenBank/DDBJ databases">
        <title>Adaptive evolution of stress response genes in parasites aligns with host niche diversity.</title>
        <authorList>
            <person name="Hahn C."/>
            <person name="Resl P."/>
        </authorList>
    </citation>
    <scope>NUCLEOTIDE SEQUENCE [LARGE SCALE GENOMIC DNA]</scope>
    <source>
        <strain evidence="2">EGGRZ-B1_66</strain>
        <tissue evidence="2">Body</tissue>
    </source>
</reference>
<evidence type="ECO:0000256" key="1">
    <source>
        <dbReference type="SAM" id="MobiDB-lite"/>
    </source>
</evidence>